<evidence type="ECO:0000256" key="7">
    <source>
        <dbReference type="ARBA" id="ARBA00022759"/>
    </source>
</evidence>
<feature type="domain" description="RNase H type-1" evidence="11">
    <location>
        <begin position="4"/>
        <end position="144"/>
    </location>
</feature>
<feature type="binding site" evidence="10">
    <location>
        <position position="13"/>
    </location>
    <ligand>
        <name>Mg(2+)</name>
        <dbReference type="ChEBI" id="CHEBI:18420"/>
        <label>1</label>
    </ligand>
</feature>
<keyword evidence="10" id="KW-0963">Cytoplasm</keyword>
<keyword evidence="7 10" id="KW-0255">Endonuclease</keyword>
<dbReference type="SUPFAM" id="SSF53098">
    <property type="entry name" value="Ribonuclease H-like"/>
    <property type="match status" value="1"/>
</dbReference>
<evidence type="ECO:0000256" key="8">
    <source>
        <dbReference type="ARBA" id="ARBA00022801"/>
    </source>
</evidence>
<feature type="binding site" evidence="10">
    <location>
        <position position="136"/>
    </location>
    <ligand>
        <name>Mg(2+)</name>
        <dbReference type="ChEBI" id="CHEBI:18420"/>
        <label>2</label>
    </ligand>
</feature>
<gene>
    <name evidence="10" type="primary">rnhA</name>
    <name evidence="12" type="ORF">XD73_0501</name>
</gene>
<accession>A0A101FY35</accession>
<dbReference type="CDD" id="cd09278">
    <property type="entry name" value="RNase_HI_prokaryote_like"/>
    <property type="match status" value="1"/>
</dbReference>
<dbReference type="EC" id="3.1.26.4" evidence="4 10"/>
<keyword evidence="6 10" id="KW-0479">Metal-binding</keyword>
<dbReference type="GO" id="GO:0000287">
    <property type="term" value="F:magnesium ion binding"/>
    <property type="evidence" value="ECO:0007669"/>
    <property type="project" value="UniProtKB-UniRule"/>
</dbReference>
<evidence type="ECO:0000256" key="4">
    <source>
        <dbReference type="ARBA" id="ARBA00012180"/>
    </source>
</evidence>
<dbReference type="NCBIfam" id="NF001236">
    <property type="entry name" value="PRK00203.1"/>
    <property type="match status" value="1"/>
</dbReference>
<dbReference type="GO" id="GO:0043137">
    <property type="term" value="P:DNA replication, removal of RNA primer"/>
    <property type="evidence" value="ECO:0007669"/>
    <property type="project" value="TreeGrafter"/>
</dbReference>
<dbReference type="Pfam" id="PF00075">
    <property type="entry name" value="RNase_H"/>
    <property type="match status" value="1"/>
</dbReference>
<feature type="binding site" evidence="10">
    <location>
        <position position="73"/>
    </location>
    <ligand>
        <name>Mg(2+)</name>
        <dbReference type="ChEBI" id="CHEBI:18420"/>
        <label>1</label>
    </ligand>
</feature>
<dbReference type="GO" id="GO:0003676">
    <property type="term" value="F:nucleic acid binding"/>
    <property type="evidence" value="ECO:0007669"/>
    <property type="project" value="InterPro"/>
</dbReference>
<dbReference type="HAMAP" id="MF_00042">
    <property type="entry name" value="RNase_H"/>
    <property type="match status" value="1"/>
</dbReference>
<feature type="binding site" evidence="10">
    <location>
        <position position="13"/>
    </location>
    <ligand>
        <name>Mg(2+)</name>
        <dbReference type="ChEBI" id="CHEBI:18420"/>
        <label>2</label>
    </ligand>
</feature>
<dbReference type="PANTHER" id="PTHR10642">
    <property type="entry name" value="RIBONUCLEASE H1"/>
    <property type="match status" value="1"/>
</dbReference>
<keyword evidence="8 10" id="KW-0378">Hydrolase</keyword>
<dbReference type="Gene3D" id="3.30.420.10">
    <property type="entry name" value="Ribonuclease H-like superfamily/Ribonuclease H"/>
    <property type="match status" value="1"/>
</dbReference>
<evidence type="ECO:0000259" key="11">
    <source>
        <dbReference type="PROSITE" id="PS50879"/>
    </source>
</evidence>
<organism evidence="12 13">
    <name type="scientific">Anaerolinea thermophila</name>
    <dbReference type="NCBI Taxonomy" id="167964"/>
    <lineage>
        <taxon>Bacteria</taxon>
        <taxon>Bacillati</taxon>
        <taxon>Chloroflexota</taxon>
        <taxon>Anaerolineae</taxon>
        <taxon>Anaerolineales</taxon>
        <taxon>Anaerolineaceae</taxon>
        <taxon>Anaerolinea</taxon>
    </lineage>
</organism>
<comment type="caution">
    <text evidence="12">The sequence shown here is derived from an EMBL/GenBank/DDBJ whole genome shotgun (WGS) entry which is preliminary data.</text>
</comment>
<evidence type="ECO:0000256" key="9">
    <source>
        <dbReference type="ARBA" id="ARBA00022842"/>
    </source>
</evidence>
<dbReference type="PANTHER" id="PTHR10642:SF26">
    <property type="entry name" value="RIBONUCLEASE H1"/>
    <property type="match status" value="1"/>
</dbReference>
<evidence type="ECO:0000256" key="10">
    <source>
        <dbReference type="HAMAP-Rule" id="MF_00042"/>
    </source>
</evidence>
<name>A0A101FY35_9CHLR</name>
<dbReference type="PATRIC" id="fig|167964.4.peg.1117"/>
<dbReference type="InterPro" id="IPR022892">
    <property type="entry name" value="RNaseHI"/>
</dbReference>
<dbReference type="PROSITE" id="PS50879">
    <property type="entry name" value="RNASE_H_1"/>
    <property type="match status" value="1"/>
</dbReference>
<comment type="similarity">
    <text evidence="2 10">Belongs to the RNase H family.</text>
</comment>
<evidence type="ECO:0000256" key="3">
    <source>
        <dbReference type="ARBA" id="ARBA00011245"/>
    </source>
</evidence>
<keyword evidence="5 10" id="KW-0540">Nuclease</keyword>
<evidence type="ECO:0000256" key="5">
    <source>
        <dbReference type="ARBA" id="ARBA00022722"/>
    </source>
</evidence>
<comment type="catalytic activity">
    <reaction evidence="1 10">
        <text>Endonucleolytic cleavage to 5'-phosphomonoester.</text>
        <dbReference type="EC" id="3.1.26.4"/>
    </reaction>
</comment>
<dbReference type="InterPro" id="IPR050092">
    <property type="entry name" value="RNase_H"/>
</dbReference>
<evidence type="ECO:0000313" key="13">
    <source>
        <dbReference type="Proteomes" id="UP000064249"/>
    </source>
</evidence>
<evidence type="ECO:0000256" key="6">
    <source>
        <dbReference type="ARBA" id="ARBA00022723"/>
    </source>
</evidence>
<comment type="subunit">
    <text evidence="3 10">Monomer.</text>
</comment>
<reference evidence="12 13" key="1">
    <citation type="journal article" date="2015" name="MBio">
        <title>Genome-Resolved Metagenomic Analysis Reveals Roles for Candidate Phyla and Other Microbial Community Members in Biogeochemical Transformations in Oil Reservoirs.</title>
        <authorList>
            <person name="Hu P."/>
            <person name="Tom L."/>
            <person name="Singh A."/>
            <person name="Thomas B.C."/>
            <person name="Baker B.J."/>
            <person name="Piceno Y.M."/>
            <person name="Andersen G.L."/>
            <person name="Banfield J.F."/>
        </authorList>
    </citation>
    <scope>NUCLEOTIDE SEQUENCE [LARGE SCALE GENOMIC DNA]</scope>
    <source>
        <strain evidence="12">46_16</strain>
    </source>
</reference>
<comment type="function">
    <text evidence="10">Endonuclease that specifically degrades the RNA of RNA-DNA hybrids.</text>
</comment>
<evidence type="ECO:0000256" key="1">
    <source>
        <dbReference type="ARBA" id="ARBA00000077"/>
    </source>
</evidence>
<dbReference type="GO" id="GO:0004523">
    <property type="term" value="F:RNA-DNA hybrid ribonuclease activity"/>
    <property type="evidence" value="ECO:0007669"/>
    <property type="project" value="UniProtKB-UniRule"/>
</dbReference>
<comment type="cofactor">
    <cofactor evidence="10">
        <name>Mg(2+)</name>
        <dbReference type="ChEBI" id="CHEBI:18420"/>
    </cofactor>
    <text evidence="10">Binds 1 Mg(2+) ion per subunit. May bind a second metal ion at a regulatory site, or after substrate binding.</text>
</comment>
<keyword evidence="9 10" id="KW-0460">Magnesium</keyword>
<dbReference type="InterPro" id="IPR012337">
    <property type="entry name" value="RNaseH-like_sf"/>
</dbReference>
<comment type="subcellular location">
    <subcellularLocation>
        <location evidence="10">Cytoplasm</location>
    </subcellularLocation>
</comment>
<sequence>MTTKKNEIVIYTDGACDPNPGRGGWGAILVQDGKERILKGKEAVSTNNRMELTAALQALKVVPSTVPVTIFTDSQYLKKGIEEWLPNWIARGWRRKGGVLANVDLWQDLAKEINTHSITWKWVRGHNGNIYNERVDKIARNAIKGK</sequence>
<dbReference type="AlphaFoldDB" id="A0A101FY35"/>
<protein>
    <recommendedName>
        <fullName evidence="4 10">Ribonuclease H</fullName>
        <shortName evidence="10">RNase H</shortName>
        <ecNumber evidence="4 10">3.1.26.4</ecNumber>
    </recommendedName>
</protein>
<proteinExistence type="inferred from homology"/>
<dbReference type="InterPro" id="IPR036397">
    <property type="entry name" value="RNaseH_sf"/>
</dbReference>
<feature type="binding site" evidence="10">
    <location>
        <position position="51"/>
    </location>
    <ligand>
        <name>Mg(2+)</name>
        <dbReference type="ChEBI" id="CHEBI:18420"/>
        <label>1</label>
    </ligand>
</feature>
<evidence type="ECO:0000256" key="2">
    <source>
        <dbReference type="ARBA" id="ARBA00005300"/>
    </source>
</evidence>
<dbReference type="InterPro" id="IPR002156">
    <property type="entry name" value="RNaseH_domain"/>
</dbReference>
<evidence type="ECO:0000313" key="12">
    <source>
        <dbReference type="EMBL" id="KUK46614.1"/>
    </source>
</evidence>
<dbReference type="Proteomes" id="UP000064249">
    <property type="component" value="Unassembled WGS sequence"/>
</dbReference>
<dbReference type="EMBL" id="LGFU01000016">
    <property type="protein sequence ID" value="KUK46614.1"/>
    <property type="molecule type" value="Genomic_DNA"/>
</dbReference>
<dbReference type="GO" id="GO:0005737">
    <property type="term" value="C:cytoplasm"/>
    <property type="evidence" value="ECO:0007669"/>
    <property type="project" value="UniProtKB-SubCell"/>
</dbReference>